<evidence type="ECO:0000313" key="4">
    <source>
        <dbReference type="Proteomes" id="UP000014071"/>
    </source>
</evidence>
<dbReference type="STRING" id="1305764.R9PDR3"/>
<evidence type="ECO:0000256" key="1">
    <source>
        <dbReference type="SAM" id="SignalP"/>
    </source>
</evidence>
<dbReference type="Proteomes" id="UP000014071">
    <property type="component" value="Unassembled WGS sequence"/>
</dbReference>
<name>R9PDR3_PSEHS</name>
<dbReference type="PANTHER" id="PTHR42028:SF1">
    <property type="entry name" value="YALI0E30657P"/>
    <property type="match status" value="1"/>
</dbReference>
<feature type="signal peptide" evidence="1">
    <location>
        <begin position="1"/>
        <end position="22"/>
    </location>
</feature>
<dbReference type="AlphaFoldDB" id="R9PDR3"/>
<feature type="chain" id="PRO_5004478193" description="DUF7137 domain-containing protein" evidence="1">
    <location>
        <begin position="23"/>
        <end position="261"/>
    </location>
</feature>
<dbReference type="EMBL" id="DF238831">
    <property type="protein sequence ID" value="GAC99496.1"/>
    <property type="molecule type" value="Genomic_DNA"/>
</dbReference>
<sequence length="261" mass="27453">MLRMLPSLYALCALACLDGAFAPDPPSFTPGLSTAASASGTQAPATGSVNIPSSAPAGGITVTQPIQTADASYYKIARGVEVTFGWNFTSVLQYPRTLTVQAYCSDNLNTYDIATNLPGTATSVVWSPYNYSSSVEASNPNLPQLIAASYRLMIYDERGTSVGASPGLMQPNTRVQFALYNPQAYTPLASGWICAACSGASGLKMVHPAFVGLIAAVVVAARRGCGLVGFGEDEWRCSCSAPLRNRKRRSKPMEEAPTSSS</sequence>
<feature type="domain" description="DUF7137" evidence="2">
    <location>
        <begin position="55"/>
        <end position="195"/>
    </location>
</feature>
<proteinExistence type="predicted"/>
<keyword evidence="1" id="KW-0732">Signal</keyword>
<dbReference type="HOGENOM" id="CLU_072613_0_0_1"/>
<dbReference type="eggNOG" id="ENOG502S1CS">
    <property type="taxonomic scope" value="Eukaryota"/>
</dbReference>
<keyword evidence="4" id="KW-1185">Reference proteome</keyword>
<evidence type="ECO:0000313" key="3">
    <source>
        <dbReference type="EMBL" id="GAC99496.1"/>
    </source>
</evidence>
<dbReference type="PANTHER" id="PTHR42028">
    <property type="entry name" value="CHROMOSOME 1, WHOLE GENOME SHOTGUN SEQUENCE"/>
    <property type="match status" value="1"/>
</dbReference>
<protein>
    <recommendedName>
        <fullName evidence="2">DUF7137 domain-containing protein</fullName>
    </recommendedName>
</protein>
<gene>
    <name evidence="3" type="ORF">PHSY_007098</name>
</gene>
<dbReference type="InterPro" id="IPR055561">
    <property type="entry name" value="DUF7137"/>
</dbReference>
<dbReference type="OrthoDB" id="2435509at2759"/>
<evidence type="ECO:0000259" key="2">
    <source>
        <dbReference type="Pfam" id="PF23585"/>
    </source>
</evidence>
<dbReference type="GeneID" id="24112362"/>
<reference evidence="4" key="1">
    <citation type="journal article" date="2013" name="Genome Announc.">
        <title>Draft genome sequence of the basidiomycetous yeast-like fungus Pseudozyma hubeiensis SY62, which produces an abundant amount of the biosurfactant mannosylerythritol lipids.</title>
        <authorList>
            <person name="Konishi M."/>
            <person name="Hatada Y."/>
            <person name="Horiuchi J."/>
        </authorList>
    </citation>
    <scope>NUCLEOTIDE SEQUENCE [LARGE SCALE GENOMIC DNA]</scope>
    <source>
        <strain evidence="4">SY62</strain>
    </source>
</reference>
<dbReference type="RefSeq" id="XP_012193083.1">
    <property type="nucleotide sequence ID" value="XM_012337693.1"/>
</dbReference>
<organism evidence="3 4">
    <name type="scientific">Pseudozyma hubeiensis (strain SY62)</name>
    <name type="common">Yeast</name>
    <dbReference type="NCBI Taxonomy" id="1305764"/>
    <lineage>
        <taxon>Eukaryota</taxon>
        <taxon>Fungi</taxon>
        <taxon>Dikarya</taxon>
        <taxon>Basidiomycota</taxon>
        <taxon>Ustilaginomycotina</taxon>
        <taxon>Ustilaginomycetes</taxon>
        <taxon>Ustilaginales</taxon>
        <taxon>Ustilaginaceae</taxon>
        <taxon>Pseudozyma</taxon>
    </lineage>
</organism>
<dbReference type="Pfam" id="PF23585">
    <property type="entry name" value="DUF7137"/>
    <property type="match status" value="1"/>
</dbReference>
<accession>R9PDR3</accession>